<dbReference type="NCBIfam" id="TIGR04359">
    <property type="entry name" value="TrbK_RP4"/>
    <property type="match status" value="1"/>
</dbReference>
<organism evidence="3 5">
    <name type="scientific">Pseudomonas juntendi</name>
    <dbReference type="NCBI Taxonomy" id="2666183"/>
    <lineage>
        <taxon>Bacteria</taxon>
        <taxon>Pseudomonadati</taxon>
        <taxon>Pseudomonadota</taxon>
        <taxon>Gammaproteobacteria</taxon>
        <taxon>Pseudomonadales</taxon>
        <taxon>Pseudomonadaceae</taxon>
        <taxon>Pseudomonas</taxon>
    </lineage>
</organism>
<protein>
    <submittedName>
        <fullName evidence="3">Entry exclusion lipoprotein TrbK</fullName>
    </submittedName>
</protein>
<evidence type="ECO:0000256" key="1">
    <source>
        <dbReference type="SAM" id="SignalP"/>
    </source>
</evidence>
<dbReference type="AlphaFoldDB" id="A0A7W2LIU8"/>
<dbReference type="InterPro" id="IPR027584">
    <property type="entry name" value="TrbK_RP4"/>
</dbReference>
<dbReference type="Proteomes" id="UP000556620">
    <property type="component" value="Unassembled WGS sequence"/>
</dbReference>
<evidence type="ECO:0000313" key="3">
    <source>
        <dbReference type="EMBL" id="MBA6141632.1"/>
    </source>
</evidence>
<evidence type="ECO:0000313" key="5">
    <source>
        <dbReference type="Proteomes" id="UP000590738"/>
    </source>
</evidence>
<feature type="signal peptide" evidence="1">
    <location>
        <begin position="1"/>
        <end position="21"/>
    </location>
</feature>
<name>A0A7W2LIU8_9PSED</name>
<dbReference type="EMBL" id="JACGCU010000002">
    <property type="protein sequence ID" value="MBA6057959.1"/>
    <property type="molecule type" value="Genomic_DNA"/>
</dbReference>
<evidence type="ECO:0000313" key="4">
    <source>
        <dbReference type="Proteomes" id="UP000556620"/>
    </source>
</evidence>
<feature type="chain" id="PRO_5044440871" evidence="1">
    <location>
        <begin position="22"/>
        <end position="80"/>
    </location>
</feature>
<comment type="caution">
    <text evidence="3">The sequence shown here is derived from an EMBL/GenBank/DDBJ whole genome shotgun (WGS) entry which is preliminary data.</text>
</comment>
<keyword evidence="1" id="KW-0732">Signal</keyword>
<reference evidence="4 5" key="1">
    <citation type="submission" date="2020-07" db="EMBL/GenBank/DDBJ databases">
        <title>Diversity of carbapenemase encoding genes among Pseudomonas putida group clinical isolates in a tertiary Brazilian hospital.</title>
        <authorList>
            <person name="Alberto-Lei F."/>
            <person name="Nodari C.S."/>
            <person name="Streling A.P."/>
            <person name="Paulino J.T."/>
            <person name="Bessa-Neto F.O."/>
            <person name="Cayo R."/>
            <person name="Gales A.C."/>
        </authorList>
    </citation>
    <scope>NUCLEOTIDE SEQUENCE [LARGE SCALE GENOMIC DNA]</scope>
    <source>
        <strain evidence="3 5">12273</strain>
        <strain evidence="2 4">14535</strain>
    </source>
</reference>
<accession>A0A7W2LIU8</accession>
<gene>
    <name evidence="3" type="primary">trbK</name>
    <name evidence="3" type="ORF">H4B97_03975</name>
    <name evidence="2" type="ORF">H4C44_02040</name>
</gene>
<sequence length="80" mass="8911">MKHIVGISAAIVMACSLSAQADEKVPAPNEKNCSGSTYDQILASLSKDSDRNEFVFNCKSFNQARKHTEWKFEKSPPDDF</sequence>
<dbReference type="Proteomes" id="UP000590738">
    <property type="component" value="Unassembled WGS sequence"/>
</dbReference>
<proteinExistence type="predicted"/>
<keyword evidence="3" id="KW-0449">Lipoprotein</keyword>
<evidence type="ECO:0000313" key="2">
    <source>
        <dbReference type="EMBL" id="MBA6057959.1"/>
    </source>
</evidence>
<dbReference type="PROSITE" id="PS51257">
    <property type="entry name" value="PROKAR_LIPOPROTEIN"/>
    <property type="match status" value="1"/>
</dbReference>
<dbReference type="EMBL" id="JACGCZ010000005">
    <property type="protein sequence ID" value="MBA6141632.1"/>
    <property type="molecule type" value="Genomic_DNA"/>
</dbReference>